<sequence length="94" mass="11263">MPHYPDTIEYSDKYQDDVYEYRHVILPHAVARKVNEIRRRKQDQLLTEAEWREVGVVQSRGWVNYHIHEPEPHILLFRRKLGTNPKTGQVEGNN</sequence>
<evidence type="ECO:0000256" key="1">
    <source>
        <dbReference type="ARBA" id="ARBA00007782"/>
    </source>
</evidence>
<comment type="function">
    <text evidence="4">Binds to the catalytic subunit of the cyclin dependent kinases and is essential for their biological function.</text>
</comment>
<dbReference type="InterPro" id="IPR000789">
    <property type="entry name" value="Cyclin-dep_kinase_reg-sub"/>
</dbReference>
<dbReference type="PANTHER" id="PTHR23415">
    <property type="entry name" value="CYCLIN-DEPENDENT KINASES REGULATORY SUBUNIT/60S RIBOSOME SUBUNIT BIOGENESIS PROTEIN NIP7"/>
    <property type="match status" value="1"/>
</dbReference>
<dbReference type="SMART" id="SM01084">
    <property type="entry name" value="CKS"/>
    <property type="match status" value="1"/>
</dbReference>
<proteinExistence type="inferred from homology"/>
<dbReference type="SUPFAM" id="SSF55637">
    <property type="entry name" value="Cell cycle regulatory proteins"/>
    <property type="match status" value="1"/>
</dbReference>
<evidence type="ECO:0000313" key="5">
    <source>
        <dbReference type="EMBL" id="CEM13207.1"/>
    </source>
</evidence>
<protein>
    <recommendedName>
        <fullName evidence="4">Cyclin-dependent kinases regulatory subunit</fullName>
    </recommendedName>
</protein>
<keyword evidence="2 4" id="KW-0132">Cell division</keyword>
<accession>A0A0G4FIT6</accession>
<dbReference type="InterPro" id="IPR036858">
    <property type="entry name" value="Cyclin-dep_kinase_reg-sub_sf"/>
</dbReference>
<dbReference type="VEuPathDB" id="CryptoDB:Vbra_9220"/>
<dbReference type="FunFam" id="3.30.170.10:FF:000001">
    <property type="entry name" value="Cyclin-dependent kinases regulatory subunit"/>
    <property type="match status" value="1"/>
</dbReference>
<dbReference type="Proteomes" id="UP000041254">
    <property type="component" value="Unassembled WGS sequence"/>
</dbReference>
<dbReference type="PRINTS" id="PR00296">
    <property type="entry name" value="CYCLINKINASE"/>
</dbReference>
<evidence type="ECO:0000256" key="4">
    <source>
        <dbReference type="RuleBase" id="RU311113"/>
    </source>
</evidence>
<evidence type="ECO:0000313" key="6">
    <source>
        <dbReference type="Proteomes" id="UP000041254"/>
    </source>
</evidence>
<dbReference type="EMBL" id="CDMY01000446">
    <property type="protein sequence ID" value="CEM13207.1"/>
    <property type="molecule type" value="Genomic_DNA"/>
</dbReference>
<gene>
    <name evidence="5" type="ORF">Vbra_9220</name>
</gene>
<reference evidence="5 6" key="1">
    <citation type="submission" date="2014-11" db="EMBL/GenBank/DDBJ databases">
        <authorList>
            <person name="Zhu J."/>
            <person name="Qi W."/>
            <person name="Song R."/>
        </authorList>
    </citation>
    <scope>NUCLEOTIDE SEQUENCE [LARGE SCALE GENOMIC DNA]</scope>
</reference>
<keyword evidence="6" id="KW-1185">Reference proteome</keyword>
<dbReference type="GO" id="GO:0016538">
    <property type="term" value="F:cyclin-dependent protein serine/threonine kinase regulator activity"/>
    <property type="evidence" value="ECO:0007669"/>
    <property type="project" value="InterPro"/>
</dbReference>
<evidence type="ECO:0000256" key="3">
    <source>
        <dbReference type="ARBA" id="ARBA00023306"/>
    </source>
</evidence>
<dbReference type="OrthoDB" id="440676at2759"/>
<dbReference type="Gene3D" id="3.30.170.10">
    <property type="entry name" value="Cyclin-dependent kinase, regulatory subunit"/>
    <property type="match status" value="1"/>
</dbReference>
<comment type="similarity">
    <text evidence="1 4">Belongs to the CKS family.</text>
</comment>
<keyword evidence="3 4" id="KW-0131">Cell cycle</keyword>
<dbReference type="GO" id="GO:0051301">
    <property type="term" value="P:cell division"/>
    <property type="evidence" value="ECO:0007669"/>
    <property type="project" value="UniProtKB-UniRule"/>
</dbReference>
<dbReference type="Pfam" id="PF01111">
    <property type="entry name" value="CKS"/>
    <property type="match status" value="1"/>
</dbReference>
<name>A0A0G4FIT6_VITBC</name>
<evidence type="ECO:0000256" key="2">
    <source>
        <dbReference type="ARBA" id="ARBA00022618"/>
    </source>
</evidence>
<dbReference type="OMA" id="RPINYGQ"/>
<dbReference type="AlphaFoldDB" id="A0A0G4FIT6"/>
<dbReference type="InParanoid" id="A0A0G4FIT6"/>
<dbReference type="PROSITE" id="PS00945">
    <property type="entry name" value="CKS_2"/>
    <property type="match status" value="1"/>
</dbReference>
<organism evidence="5 6">
    <name type="scientific">Vitrella brassicaformis (strain CCMP3155)</name>
    <dbReference type="NCBI Taxonomy" id="1169540"/>
    <lineage>
        <taxon>Eukaryota</taxon>
        <taxon>Sar</taxon>
        <taxon>Alveolata</taxon>
        <taxon>Colpodellida</taxon>
        <taxon>Vitrellaceae</taxon>
        <taxon>Vitrella</taxon>
    </lineage>
</organism>
<dbReference type="STRING" id="1169540.A0A0G4FIT6"/>